<name>G0EEA7_PYRF1</name>
<organism evidence="2 3">
    <name type="scientific">Pyrolobus fumarii (strain DSM 11204 / 1A)</name>
    <dbReference type="NCBI Taxonomy" id="694429"/>
    <lineage>
        <taxon>Archaea</taxon>
        <taxon>Thermoproteota</taxon>
        <taxon>Thermoprotei</taxon>
        <taxon>Desulfurococcales</taxon>
        <taxon>Pyrodictiaceae</taxon>
        <taxon>Pyrolobus</taxon>
    </lineage>
</organism>
<reference evidence="2 3" key="1">
    <citation type="journal article" date="2011" name="Stand. Genomic Sci.">
        <title>Complete genome sequence of the hyperthermophilic chemolithoautotroph Pyrolobus fumarii type strain (1A).</title>
        <authorList>
            <person name="Anderson I."/>
            <person name="Goker M."/>
            <person name="Nolan M."/>
            <person name="Lucas S."/>
            <person name="Hammon N."/>
            <person name="Deshpande S."/>
            <person name="Cheng J.F."/>
            <person name="Tapia R."/>
            <person name="Han C."/>
            <person name="Goodwin L."/>
            <person name="Pitluck S."/>
            <person name="Huntemann M."/>
            <person name="Liolios K."/>
            <person name="Ivanova N."/>
            <person name="Pagani I."/>
            <person name="Mavromatis K."/>
            <person name="Ovchinikova G."/>
            <person name="Pati A."/>
            <person name="Chen A."/>
            <person name="Palaniappan K."/>
            <person name="Land M."/>
            <person name="Hauser L."/>
            <person name="Brambilla E.M."/>
            <person name="Huber H."/>
            <person name="Yasawong M."/>
            <person name="Rohde M."/>
            <person name="Spring S."/>
            <person name="Abt B."/>
            <person name="Sikorski J."/>
            <person name="Wirth R."/>
            <person name="Detter J.C."/>
            <person name="Woyke T."/>
            <person name="Bristow J."/>
            <person name="Eisen J.A."/>
            <person name="Markowitz V."/>
            <person name="Hugenholtz P."/>
            <person name="Kyrpides N.C."/>
            <person name="Klenk H.P."/>
            <person name="Lapidus A."/>
        </authorList>
    </citation>
    <scope>NUCLEOTIDE SEQUENCE [LARGE SCALE GENOMIC DNA]</scope>
    <source>
        <strain evidence="3">DSM 11204 / 1A</strain>
    </source>
</reference>
<evidence type="ECO:0000313" key="2">
    <source>
        <dbReference type="EMBL" id="AEM38801.1"/>
    </source>
</evidence>
<dbReference type="Proteomes" id="UP000001037">
    <property type="component" value="Chromosome"/>
</dbReference>
<dbReference type="Gene3D" id="1.10.10.10">
    <property type="entry name" value="Winged helix-like DNA-binding domain superfamily/Winged helix DNA-binding domain"/>
    <property type="match status" value="1"/>
</dbReference>
<dbReference type="EMBL" id="CP002838">
    <property type="protein sequence ID" value="AEM38801.1"/>
    <property type="molecule type" value="Genomic_DNA"/>
</dbReference>
<proteinExistence type="predicted"/>
<keyword evidence="3" id="KW-1185">Reference proteome</keyword>
<dbReference type="SUPFAM" id="SSF46785">
    <property type="entry name" value="Winged helix' DNA-binding domain"/>
    <property type="match status" value="1"/>
</dbReference>
<gene>
    <name evidence="2" type="ordered locus">Pyrfu_0932</name>
</gene>
<dbReference type="STRING" id="694429.Pyrfu_0932"/>
<evidence type="ECO:0000259" key="1">
    <source>
        <dbReference type="Pfam" id="PF01978"/>
    </source>
</evidence>
<feature type="domain" description="Transcription regulator TrmB N-terminal" evidence="1">
    <location>
        <begin position="74"/>
        <end position="145"/>
    </location>
</feature>
<dbReference type="HOGENOM" id="CLU_1500333_0_0_2"/>
<evidence type="ECO:0000313" key="3">
    <source>
        <dbReference type="Proteomes" id="UP000001037"/>
    </source>
</evidence>
<dbReference type="InterPro" id="IPR002831">
    <property type="entry name" value="Tscrpt_reg_TrmB_N"/>
</dbReference>
<dbReference type="InParanoid" id="G0EEA7"/>
<dbReference type="AlphaFoldDB" id="G0EEA7"/>
<dbReference type="Pfam" id="PF01978">
    <property type="entry name" value="TrmB"/>
    <property type="match status" value="1"/>
</dbReference>
<sequence>MLNNSVPMPPFCLFDNYINVYFLPSLTRVKVGVGPRMASQSFYDYTLYPLGEKSEKSEFDTKQINEARLRCVLKCLLNLSEEEAYVLTHLLLDPRPATAKDIAASSGRNQEVVRRALRKLYSKGLIERRPFPLRRGGRAYIYEPKPELVERLKELCRAAQHVVELMSEQARTQSSISRV</sequence>
<protein>
    <submittedName>
        <fullName evidence="2">Transcriptional regulator, TrmB</fullName>
    </submittedName>
</protein>
<dbReference type="InterPro" id="IPR036388">
    <property type="entry name" value="WH-like_DNA-bd_sf"/>
</dbReference>
<accession>G0EEA7</accession>
<dbReference type="KEGG" id="pfm:Pyrfu_0932"/>
<dbReference type="InterPro" id="IPR036390">
    <property type="entry name" value="WH_DNA-bd_sf"/>
</dbReference>
<dbReference type="eggNOG" id="arCOG02242">
    <property type="taxonomic scope" value="Archaea"/>
</dbReference>